<accession>A0A2Z4IEP2</accession>
<evidence type="ECO:0000313" key="1">
    <source>
        <dbReference type="EMBL" id="AWW29240.1"/>
    </source>
</evidence>
<organism evidence="1 2">
    <name type="scientific">Echinicola strongylocentroti</name>
    <dbReference type="NCBI Taxonomy" id="1795355"/>
    <lineage>
        <taxon>Bacteria</taxon>
        <taxon>Pseudomonadati</taxon>
        <taxon>Bacteroidota</taxon>
        <taxon>Cytophagia</taxon>
        <taxon>Cytophagales</taxon>
        <taxon>Cyclobacteriaceae</taxon>
        <taxon>Echinicola</taxon>
    </lineage>
</organism>
<dbReference type="InterPro" id="IPR028629">
    <property type="entry name" value="Cas9"/>
</dbReference>
<protein>
    <recommendedName>
        <fullName evidence="3">Cas9 alpha-helical lobe domain-containing protein</fullName>
    </recommendedName>
</protein>
<reference evidence="1 2" key="1">
    <citation type="submission" date="2018-06" db="EMBL/GenBank/DDBJ databases">
        <title>Echinicola strongylocentroti sp. nov., isolated from a sea urchin Strongylocentrotus intermedius.</title>
        <authorList>
            <person name="Bae S.S."/>
        </authorList>
    </citation>
    <scope>NUCLEOTIDE SEQUENCE [LARGE SCALE GENOMIC DNA]</scope>
    <source>
        <strain evidence="1 2">MEBiC08714</strain>
    </source>
</reference>
<dbReference type="GO" id="GO:0004519">
    <property type="term" value="F:endonuclease activity"/>
    <property type="evidence" value="ECO:0007669"/>
    <property type="project" value="InterPro"/>
</dbReference>
<dbReference type="OrthoDB" id="9777169at2"/>
<sequence>MNKILGIDLGTNSIGLTLREDDIFSWYGVYTFKKGVGEGKSGEFSFAAERTKHRSSRRLYNARRYRKWETLKVLIENGYCPLDIENLNKWINYEKGIGRIFPIDDITFQQWIKLDFDRDGKPDFTSPYQLRRFLIREKLDLSVSENRHKIGRALYHIAQRRGFKSSRKQGANEKTAVYKGSNETKTIGRNEYENLIIENGSLGAAFAYLEDNGVRVRNRYTLRSDYRNEVEKILDFQEIEDNNFRDKLLLETSNGSIFYQRPLRSQKGLIGKCTLESRYIEKKGEKVLVGKPRCPISHPKFEEYRAWSFINNIKYRTNKDARFEPIPLELKKKLFHEKFFFKSKREFDFSEIRKSINSDGRSNWELNYSHKMDKVSVSSCFVSARLKSVFGDDWLNFKKSVVRKNKKGESKTKTYTIDEIWHILFSFEDEDYFDEFLVDVLELEENKIKELKMLFNNFPVGYANLSLKAINNILPFLR</sequence>
<dbReference type="KEGG" id="est:DN752_03275"/>
<evidence type="ECO:0000313" key="2">
    <source>
        <dbReference type="Proteomes" id="UP000248688"/>
    </source>
</evidence>
<dbReference type="RefSeq" id="WP_112782656.1">
    <property type="nucleotide sequence ID" value="NZ_CP030041.1"/>
</dbReference>
<dbReference type="NCBIfam" id="TIGR01865">
    <property type="entry name" value="cas_Csn1"/>
    <property type="match status" value="1"/>
</dbReference>
<keyword evidence="2" id="KW-1185">Reference proteome</keyword>
<dbReference type="EMBL" id="CP030041">
    <property type="protein sequence ID" value="AWW29240.1"/>
    <property type="molecule type" value="Genomic_DNA"/>
</dbReference>
<evidence type="ECO:0008006" key="3">
    <source>
        <dbReference type="Google" id="ProtNLM"/>
    </source>
</evidence>
<gene>
    <name evidence="1" type="ORF">DN752_03275</name>
</gene>
<name>A0A2Z4IEP2_9BACT</name>
<dbReference type="AlphaFoldDB" id="A0A2Z4IEP2"/>
<dbReference type="Proteomes" id="UP000248688">
    <property type="component" value="Chromosome"/>
</dbReference>
<proteinExistence type="predicted"/>